<keyword evidence="5" id="KW-1185">Reference proteome</keyword>
<comment type="caution">
    <text evidence="4">The sequence shown here is derived from an EMBL/GenBank/DDBJ whole genome shotgun (WGS) entry which is preliminary data.</text>
</comment>
<reference evidence="4" key="1">
    <citation type="journal article" date="2023" name="GigaByte">
        <title>Genome assembly of the bearded iris, Iris pallida Lam.</title>
        <authorList>
            <person name="Bruccoleri R.E."/>
            <person name="Oakeley E.J."/>
            <person name="Faust A.M.E."/>
            <person name="Altorfer M."/>
            <person name="Dessus-Babus S."/>
            <person name="Burckhardt D."/>
            <person name="Oertli M."/>
            <person name="Naumann U."/>
            <person name="Petersen F."/>
            <person name="Wong J."/>
        </authorList>
    </citation>
    <scope>NUCLEOTIDE SEQUENCE</scope>
    <source>
        <strain evidence="4">GSM-AAB239-AS_SAM_17_03QT</strain>
    </source>
</reference>
<organism evidence="4 5">
    <name type="scientific">Iris pallida</name>
    <name type="common">Sweet iris</name>
    <dbReference type="NCBI Taxonomy" id="29817"/>
    <lineage>
        <taxon>Eukaryota</taxon>
        <taxon>Viridiplantae</taxon>
        <taxon>Streptophyta</taxon>
        <taxon>Embryophyta</taxon>
        <taxon>Tracheophyta</taxon>
        <taxon>Spermatophyta</taxon>
        <taxon>Magnoliopsida</taxon>
        <taxon>Liliopsida</taxon>
        <taxon>Asparagales</taxon>
        <taxon>Iridaceae</taxon>
        <taxon>Iridoideae</taxon>
        <taxon>Irideae</taxon>
        <taxon>Iris</taxon>
    </lineage>
</organism>
<evidence type="ECO:0000313" key="4">
    <source>
        <dbReference type="EMBL" id="KAJ6809531.1"/>
    </source>
</evidence>
<evidence type="ECO:0000313" key="5">
    <source>
        <dbReference type="Proteomes" id="UP001140949"/>
    </source>
</evidence>
<evidence type="ECO:0000256" key="2">
    <source>
        <dbReference type="SAM" id="MobiDB-lite"/>
    </source>
</evidence>
<feature type="domain" description="SS18 N-terminal" evidence="3">
    <location>
        <begin position="17"/>
        <end position="71"/>
    </location>
</feature>
<protein>
    <submittedName>
        <fullName evidence="4">GRF1-interacting factor 2-like</fullName>
    </submittedName>
</protein>
<feature type="compositionally biased region" description="Low complexity" evidence="2">
    <location>
        <begin position="189"/>
        <end position="202"/>
    </location>
</feature>
<dbReference type="EMBL" id="JANAVB010033016">
    <property type="protein sequence ID" value="KAJ6809531.1"/>
    <property type="molecule type" value="Genomic_DNA"/>
</dbReference>
<evidence type="ECO:0000259" key="3">
    <source>
        <dbReference type="Pfam" id="PF05030"/>
    </source>
</evidence>
<dbReference type="InterPro" id="IPR007726">
    <property type="entry name" value="SS18_N"/>
</dbReference>
<evidence type="ECO:0000256" key="1">
    <source>
        <dbReference type="ARBA" id="ARBA00007945"/>
    </source>
</evidence>
<dbReference type="Proteomes" id="UP001140949">
    <property type="component" value="Unassembled WGS sequence"/>
</dbReference>
<feature type="region of interest" description="Disordered" evidence="2">
    <location>
        <begin position="142"/>
        <end position="232"/>
    </location>
</feature>
<reference evidence="4" key="2">
    <citation type="submission" date="2023-04" db="EMBL/GenBank/DDBJ databases">
        <authorList>
            <person name="Bruccoleri R.E."/>
            <person name="Oakeley E.J."/>
            <person name="Faust A.-M."/>
            <person name="Dessus-Babus S."/>
            <person name="Altorfer M."/>
            <person name="Burckhardt D."/>
            <person name="Oertli M."/>
            <person name="Naumann U."/>
            <person name="Petersen F."/>
            <person name="Wong J."/>
        </authorList>
    </citation>
    <scope>NUCLEOTIDE SEQUENCE</scope>
    <source>
        <strain evidence="4">GSM-AAB239-AS_SAM_17_03QT</strain>
        <tissue evidence="4">Leaf</tissue>
    </source>
</reference>
<comment type="similarity">
    <text evidence="1">Belongs to the SS18 family.</text>
</comment>
<dbReference type="AlphaFoldDB" id="A0AAX6F040"/>
<name>A0AAX6F040_IRIPA</name>
<dbReference type="Pfam" id="PF05030">
    <property type="entry name" value="SSXT"/>
    <property type="match status" value="1"/>
</dbReference>
<proteinExistence type="inferred from homology"/>
<sequence>MQQQQQMPAMGTMAPVAISTEQIQKYLDENKQLILAILDNQNLGKLSECAQYQAQLQKNLLYLAAIADSQPPTTVRPQVMPHSGMHQAGGLLMQQAPMFRPHAPLQFNPQEIQEQQQQLHPHPQMMPFQGHLGMRPVGLMNGLHAHMNSQPSHGGGSTKVLPGGQNLAELSRGSTPSSSVDGRGSKQDAGCAASQPHAAPAAEGQKSAATEHPSGEAEPSGNPKRPEGAEAP</sequence>
<accession>A0AAX6F040</accession>
<gene>
    <name evidence="4" type="ORF">M6B38_161905</name>
</gene>